<dbReference type="PANTHER" id="PTHR46872:SF10">
    <property type="entry name" value="MYB-LIKE DOMAIN-CONTAINING PROTEIN"/>
    <property type="match status" value="1"/>
</dbReference>
<feature type="compositionally biased region" description="Low complexity" evidence="2">
    <location>
        <begin position="39"/>
        <end position="51"/>
    </location>
</feature>
<evidence type="ECO:0000313" key="4">
    <source>
        <dbReference type="EMBL" id="RCV28179.1"/>
    </source>
</evidence>
<dbReference type="AlphaFoldDB" id="A0A368RDB2"/>
<feature type="region of interest" description="Disordered" evidence="2">
    <location>
        <begin position="1"/>
        <end position="55"/>
    </location>
</feature>
<proteinExistence type="predicted"/>
<feature type="compositionally biased region" description="Acidic residues" evidence="2">
    <location>
        <begin position="417"/>
        <end position="432"/>
    </location>
</feature>
<dbReference type="OrthoDB" id="1938526at2759"/>
<dbReference type="KEGG" id="sita:101754356"/>
<dbReference type="PANTHER" id="PTHR46872">
    <property type="entry name" value="DNA BINDING PROTEIN"/>
    <property type="match status" value="1"/>
</dbReference>
<dbReference type="InterPro" id="IPR000949">
    <property type="entry name" value="ELM2_dom"/>
</dbReference>
<keyword evidence="1" id="KW-0539">Nucleus</keyword>
<accession>A0A368RDB2</accession>
<protein>
    <recommendedName>
        <fullName evidence="3">ELM2 domain-containing protein</fullName>
    </recommendedName>
</protein>
<dbReference type="EMBL" id="CM003532">
    <property type="protein sequence ID" value="RCV28179.1"/>
    <property type="molecule type" value="Genomic_DNA"/>
</dbReference>
<dbReference type="STRING" id="4555.A0A368RDB2"/>
<evidence type="ECO:0000256" key="1">
    <source>
        <dbReference type="ARBA" id="ARBA00023242"/>
    </source>
</evidence>
<reference evidence="4" key="1">
    <citation type="journal article" date="2012" name="Nat. Biotechnol.">
        <title>Reference genome sequence of the model plant Setaria.</title>
        <authorList>
            <person name="Bennetzen J.L."/>
            <person name="Schmutz J."/>
            <person name="Wang H."/>
            <person name="Percifield R."/>
            <person name="Hawkins J."/>
            <person name="Pontaroli A.C."/>
            <person name="Estep M."/>
            <person name="Feng L."/>
            <person name="Vaughn J.N."/>
            <person name="Grimwood J."/>
            <person name="Jenkins J."/>
            <person name="Barry K."/>
            <person name="Lindquist E."/>
            <person name="Hellsten U."/>
            <person name="Deshpande S."/>
            <person name="Wang X."/>
            <person name="Wu X."/>
            <person name="Mitros T."/>
            <person name="Triplett J."/>
            <person name="Yang X."/>
            <person name="Ye C.Y."/>
            <person name="Mauro-Herrera M."/>
            <person name="Wang L."/>
            <person name="Li P."/>
            <person name="Sharma M."/>
            <person name="Sharma R."/>
            <person name="Ronald P.C."/>
            <person name="Panaud O."/>
            <person name="Kellogg E.A."/>
            <person name="Brutnell T.P."/>
            <person name="Doust A.N."/>
            <person name="Tuskan G.A."/>
            <person name="Rokhsar D."/>
            <person name="Devos K.M."/>
        </authorList>
    </citation>
    <scope>NUCLEOTIDE SEQUENCE [LARGE SCALE GENOMIC DNA]</scope>
    <source>
        <strain evidence="4">Yugu1</strain>
    </source>
</reference>
<feature type="domain" description="ELM2" evidence="3">
    <location>
        <begin position="245"/>
        <end position="302"/>
    </location>
</feature>
<dbReference type="SMART" id="SM01189">
    <property type="entry name" value="ELM2"/>
    <property type="match status" value="1"/>
</dbReference>
<evidence type="ECO:0000259" key="3">
    <source>
        <dbReference type="SMART" id="SM01189"/>
    </source>
</evidence>
<sequence>MLGAAASPDPRGPSDGVPTTAPIKRGGGSSEQRAAGDPSTTASATGRAAAGASGGGGGVLTSMVGMYQHQLRDDAFGTLSGGHCGDQPRFAGSGASSSSTSVVLAPPLTQAHGSGERRQLFEALVGGGSLLRGAGGGKGGGAVGDLGVLVRWMRELAADPVAPLPAPSEHRPRKRHVLALRRARYLRLEDVADAEELPSFFKKRKLHWDKHKKKGSLNMPTRKSERLAKRMKLMASLLLTQRKKIGVGEHFQAEIPEWTGQPSGKELSCYRSDPETSKMLGTRIWPPEGEVNKTDIVAVGRGRPESCNCSYPGSFFCRQHHINEARDRLRSELGRAFTIWQFDSMGEEVSKLWNRDEQLKFNALEQLIPVMDQKTYWAVASKHFASKPRIDLIKYYLNVFLMRRVLSQCRSSLLEIDSDEDEVEEEEDEDQPEGSSFLQRPQDVQDVKKAS</sequence>
<organism evidence="4">
    <name type="scientific">Setaria italica</name>
    <name type="common">Foxtail millet</name>
    <name type="synonym">Panicum italicum</name>
    <dbReference type="NCBI Taxonomy" id="4555"/>
    <lineage>
        <taxon>Eukaryota</taxon>
        <taxon>Viridiplantae</taxon>
        <taxon>Streptophyta</taxon>
        <taxon>Embryophyta</taxon>
        <taxon>Tracheophyta</taxon>
        <taxon>Spermatophyta</taxon>
        <taxon>Magnoliopsida</taxon>
        <taxon>Liliopsida</taxon>
        <taxon>Poales</taxon>
        <taxon>Poaceae</taxon>
        <taxon>PACMAD clade</taxon>
        <taxon>Panicoideae</taxon>
        <taxon>Panicodae</taxon>
        <taxon>Paniceae</taxon>
        <taxon>Cenchrinae</taxon>
        <taxon>Setaria</taxon>
    </lineage>
</organism>
<gene>
    <name evidence="4" type="ORF">SETIT_5G384900v2</name>
</gene>
<name>A0A368RDB2_SETIT</name>
<reference evidence="4" key="2">
    <citation type="submission" date="2015-07" db="EMBL/GenBank/DDBJ databases">
        <authorList>
            <person name="Noorani M."/>
        </authorList>
    </citation>
    <scope>NUCLEOTIDE SEQUENCE</scope>
    <source>
        <strain evidence="4">Yugu1</strain>
    </source>
</reference>
<evidence type="ECO:0000256" key="2">
    <source>
        <dbReference type="SAM" id="MobiDB-lite"/>
    </source>
</evidence>
<feature type="region of interest" description="Disordered" evidence="2">
    <location>
        <begin position="417"/>
        <end position="451"/>
    </location>
</feature>